<keyword evidence="1" id="KW-0812">Transmembrane</keyword>
<feature type="transmembrane region" description="Helical" evidence="1">
    <location>
        <begin position="80"/>
        <end position="97"/>
    </location>
</feature>
<evidence type="ECO:0000313" key="2">
    <source>
        <dbReference type="EMBL" id="QJX76115.1"/>
    </source>
</evidence>
<gene>
    <name evidence="2" type="ORF">FDZ14_07845</name>
</gene>
<dbReference type="Proteomes" id="UP000501076">
    <property type="component" value="Chromosome"/>
</dbReference>
<accession>A0A6M6DXT5</accession>
<dbReference type="AlphaFoldDB" id="A0A6M6DXT5"/>
<evidence type="ECO:0000256" key="1">
    <source>
        <dbReference type="SAM" id="Phobius"/>
    </source>
</evidence>
<keyword evidence="1" id="KW-1133">Transmembrane helix</keyword>
<name>A0A6M6DXT5_PRIMG</name>
<evidence type="ECO:0000313" key="3">
    <source>
        <dbReference type="Proteomes" id="UP000501076"/>
    </source>
</evidence>
<organism evidence="2 3">
    <name type="scientific">Priestia megaterium</name>
    <name type="common">Bacillus megaterium</name>
    <dbReference type="NCBI Taxonomy" id="1404"/>
    <lineage>
        <taxon>Bacteria</taxon>
        <taxon>Bacillati</taxon>
        <taxon>Bacillota</taxon>
        <taxon>Bacilli</taxon>
        <taxon>Bacillales</taxon>
        <taxon>Bacillaceae</taxon>
        <taxon>Priestia</taxon>
    </lineage>
</organism>
<sequence length="98" mass="10304">MIKKGFIAGIVTVGIVLALALAAFTEKWSYLYFVSGTMGAVSLVLALAYLIDSIVLGSTGTFFSSKKTRKVSRVEDAKRFGAIAVPNILAALIYVAAG</sequence>
<protein>
    <submittedName>
        <fullName evidence="2">Uncharacterized protein</fullName>
    </submittedName>
</protein>
<dbReference type="RefSeq" id="WP_047930649.1">
    <property type="nucleotide sequence ID" value="NZ_CM125446.1"/>
</dbReference>
<dbReference type="EMBL" id="CP045272">
    <property type="protein sequence ID" value="QJX76115.1"/>
    <property type="molecule type" value="Genomic_DNA"/>
</dbReference>
<feature type="transmembrane region" description="Helical" evidence="1">
    <location>
        <begin position="32"/>
        <end position="59"/>
    </location>
</feature>
<keyword evidence="1" id="KW-0472">Membrane</keyword>
<reference evidence="2 3" key="1">
    <citation type="submission" date="2019-10" db="EMBL/GenBank/DDBJ databases">
        <title>Complete genome sequences for adaption low water activity.</title>
        <authorList>
            <person name="Zhao L."/>
            <person name="Zhong J."/>
        </authorList>
    </citation>
    <scope>NUCLEOTIDE SEQUENCE [LARGE SCALE GENOMIC DNA]</scope>
    <source>
        <strain evidence="2 3">FDU301</strain>
    </source>
</reference>
<proteinExistence type="predicted"/>